<feature type="signal peptide" evidence="1">
    <location>
        <begin position="1"/>
        <end position="26"/>
    </location>
</feature>
<evidence type="ECO:0000313" key="3">
    <source>
        <dbReference type="Proteomes" id="UP000682843"/>
    </source>
</evidence>
<protein>
    <recommendedName>
        <fullName evidence="4">Transglutaminase-like cysteine proteinase BTLCP</fullName>
    </recommendedName>
</protein>
<dbReference type="EMBL" id="CP036498">
    <property type="protein sequence ID" value="QUS42152.1"/>
    <property type="molecule type" value="Genomic_DNA"/>
</dbReference>
<accession>A0ABX8AF36</accession>
<dbReference type="Gene3D" id="3.10.620.30">
    <property type="match status" value="1"/>
</dbReference>
<evidence type="ECO:0000256" key="1">
    <source>
        <dbReference type="SAM" id="SignalP"/>
    </source>
</evidence>
<sequence length="264" mass="28461">MWTFSTARLGCASLLLCGFAAMAASAAVAGTVNADRAIDVVERAAEPFGLATTVQPDGELAMKWRGVERERDDDLLAIELCRETAERCSPEAAKFLGIVADAQAREGRARLGEVNRALNLAVRPGDDLALYGDIDVWRSPLGLLAMGAGDCEDYAIAKFVALRAAGVAAEDLRIVILRDVLRNEDHAVATARLDGRWFVLDNRRMAMVEDVQMRNVKPMFVMDQNGVRQYPEAPLLASTMPAAAGETASARLASSDRKTGRPAL</sequence>
<reference evidence="2 3" key="1">
    <citation type="submission" date="2019-02" db="EMBL/GenBank/DDBJ databases">
        <title>Emended description of the genus Rhodopseudomonas and description of Rhodopseudomonas albus sp. nov., a non-phototrophic, heavy-metal-tolerant bacterium isolated from garden soil.</title>
        <authorList>
            <person name="Bao Z."/>
            <person name="Cao W.W."/>
            <person name="Sato Y."/>
            <person name="Nishizawa T."/>
            <person name="Zhao J."/>
            <person name="Guo Y."/>
            <person name="Ohta H."/>
        </authorList>
    </citation>
    <scope>NUCLEOTIDE SEQUENCE [LARGE SCALE GENOMIC DNA]</scope>
    <source>
        <strain evidence="2 3">SK50-23</strain>
    </source>
</reference>
<dbReference type="PANTHER" id="PTHR39327:SF1">
    <property type="entry name" value="BLR5470 PROTEIN"/>
    <property type="match status" value="1"/>
</dbReference>
<evidence type="ECO:0000313" key="2">
    <source>
        <dbReference type="EMBL" id="QUS42152.1"/>
    </source>
</evidence>
<name>A0ABX8AF36_9BRAD</name>
<keyword evidence="1" id="KW-0732">Signal</keyword>
<evidence type="ECO:0008006" key="4">
    <source>
        <dbReference type="Google" id="ProtNLM"/>
    </source>
</evidence>
<dbReference type="SUPFAM" id="SSF54001">
    <property type="entry name" value="Cysteine proteinases"/>
    <property type="match status" value="1"/>
</dbReference>
<dbReference type="Proteomes" id="UP000682843">
    <property type="component" value="Chromosome"/>
</dbReference>
<feature type="chain" id="PRO_5047191965" description="Transglutaminase-like cysteine proteinase BTLCP" evidence="1">
    <location>
        <begin position="27"/>
        <end position="264"/>
    </location>
</feature>
<organism evidence="2 3">
    <name type="scientific">Tardiphaga alba</name>
    <dbReference type="NCBI Taxonomy" id="340268"/>
    <lineage>
        <taxon>Bacteria</taxon>
        <taxon>Pseudomonadati</taxon>
        <taxon>Pseudomonadota</taxon>
        <taxon>Alphaproteobacteria</taxon>
        <taxon>Hyphomicrobiales</taxon>
        <taxon>Nitrobacteraceae</taxon>
        <taxon>Tardiphaga</taxon>
    </lineage>
</organism>
<gene>
    <name evidence="2" type="ORF">RPMA_27530</name>
</gene>
<dbReference type="RefSeq" id="WP_211910889.1">
    <property type="nucleotide sequence ID" value="NZ_CP036498.1"/>
</dbReference>
<dbReference type="InterPro" id="IPR010319">
    <property type="entry name" value="Transglutaminase-like_Cys_pept"/>
</dbReference>
<proteinExistence type="predicted"/>
<dbReference type="PANTHER" id="PTHR39327">
    <property type="match status" value="1"/>
</dbReference>
<dbReference type="Pfam" id="PF06035">
    <property type="entry name" value="Peptidase_C93"/>
    <property type="match status" value="1"/>
</dbReference>
<dbReference type="InterPro" id="IPR038765">
    <property type="entry name" value="Papain-like_cys_pep_sf"/>
</dbReference>
<keyword evidence="3" id="KW-1185">Reference proteome</keyword>